<dbReference type="PANTHER" id="PTHR46796">
    <property type="entry name" value="HTH-TYPE TRANSCRIPTIONAL ACTIVATOR RHAS-RELATED"/>
    <property type="match status" value="1"/>
</dbReference>
<organism evidence="5 6">
    <name type="scientific">Gordonia asplenii</name>
    <dbReference type="NCBI Taxonomy" id="2725283"/>
    <lineage>
        <taxon>Bacteria</taxon>
        <taxon>Bacillati</taxon>
        <taxon>Actinomycetota</taxon>
        <taxon>Actinomycetes</taxon>
        <taxon>Mycobacteriales</taxon>
        <taxon>Gordoniaceae</taxon>
        <taxon>Gordonia</taxon>
    </lineage>
</organism>
<protein>
    <submittedName>
        <fullName evidence="5">AraC family transcriptional regulator</fullName>
    </submittedName>
</protein>
<dbReference type="EMBL" id="JABBNB010000004">
    <property type="protein sequence ID" value="NMO00551.1"/>
    <property type="molecule type" value="Genomic_DNA"/>
</dbReference>
<dbReference type="RefSeq" id="WP_170193065.1">
    <property type="nucleotide sequence ID" value="NZ_JABBNB010000004.1"/>
</dbReference>
<evidence type="ECO:0000313" key="6">
    <source>
        <dbReference type="Proteomes" id="UP000550729"/>
    </source>
</evidence>
<accession>A0A848KWK4</accession>
<dbReference type="Proteomes" id="UP000550729">
    <property type="component" value="Unassembled WGS sequence"/>
</dbReference>
<dbReference type="SUPFAM" id="SSF46689">
    <property type="entry name" value="Homeodomain-like"/>
    <property type="match status" value="2"/>
</dbReference>
<keyword evidence="1" id="KW-0805">Transcription regulation</keyword>
<keyword evidence="2" id="KW-0238">DNA-binding</keyword>
<evidence type="ECO:0000259" key="4">
    <source>
        <dbReference type="PROSITE" id="PS01124"/>
    </source>
</evidence>
<proteinExistence type="predicted"/>
<evidence type="ECO:0000256" key="1">
    <source>
        <dbReference type="ARBA" id="ARBA00023015"/>
    </source>
</evidence>
<keyword evidence="3" id="KW-0804">Transcription</keyword>
<dbReference type="AlphaFoldDB" id="A0A848KWK4"/>
<name>A0A848KWK4_9ACTN</name>
<reference evidence="5 6" key="1">
    <citation type="submission" date="2020-04" db="EMBL/GenBank/DDBJ databases">
        <title>Gordonia sp. nov. TBRC 11910.</title>
        <authorList>
            <person name="Suriyachadkun C."/>
        </authorList>
    </citation>
    <scope>NUCLEOTIDE SEQUENCE [LARGE SCALE GENOMIC DNA]</scope>
    <source>
        <strain evidence="5 6">TBRC 11910</strain>
    </source>
</reference>
<keyword evidence="6" id="KW-1185">Reference proteome</keyword>
<dbReference type="SMART" id="SM00342">
    <property type="entry name" value="HTH_ARAC"/>
    <property type="match status" value="1"/>
</dbReference>
<comment type="caution">
    <text evidence="5">The sequence shown here is derived from an EMBL/GenBank/DDBJ whole genome shotgun (WGS) entry which is preliminary data.</text>
</comment>
<dbReference type="Pfam" id="PF12833">
    <property type="entry name" value="HTH_18"/>
    <property type="match status" value="1"/>
</dbReference>
<dbReference type="Pfam" id="PF14525">
    <property type="entry name" value="AraC_binding_2"/>
    <property type="match status" value="1"/>
</dbReference>
<dbReference type="InterPro" id="IPR009057">
    <property type="entry name" value="Homeodomain-like_sf"/>
</dbReference>
<dbReference type="InterPro" id="IPR050204">
    <property type="entry name" value="AraC_XylS_family_regulators"/>
</dbReference>
<dbReference type="Gene3D" id="1.10.10.60">
    <property type="entry name" value="Homeodomain-like"/>
    <property type="match status" value="1"/>
</dbReference>
<dbReference type="PROSITE" id="PS01124">
    <property type="entry name" value="HTH_ARAC_FAMILY_2"/>
    <property type="match status" value="1"/>
</dbReference>
<dbReference type="InterPro" id="IPR018060">
    <property type="entry name" value="HTH_AraC"/>
</dbReference>
<evidence type="ECO:0000256" key="3">
    <source>
        <dbReference type="ARBA" id="ARBA00023163"/>
    </source>
</evidence>
<evidence type="ECO:0000313" key="5">
    <source>
        <dbReference type="EMBL" id="NMO00551.1"/>
    </source>
</evidence>
<dbReference type="InterPro" id="IPR035418">
    <property type="entry name" value="AraC-bd_2"/>
</dbReference>
<evidence type="ECO:0000256" key="2">
    <source>
        <dbReference type="ARBA" id="ARBA00023125"/>
    </source>
</evidence>
<dbReference type="PANTHER" id="PTHR46796:SF12">
    <property type="entry name" value="HTH-TYPE DNA-BINDING TRANSCRIPTIONAL ACTIVATOR EUTR"/>
    <property type="match status" value="1"/>
</dbReference>
<feature type="domain" description="HTH araC/xylS-type" evidence="4">
    <location>
        <begin position="223"/>
        <end position="325"/>
    </location>
</feature>
<dbReference type="GO" id="GO:0043565">
    <property type="term" value="F:sequence-specific DNA binding"/>
    <property type="evidence" value="ECO:0007669"/>
    <property type="project" value="InterPro"/>
</dbReference>
<sequence>MTDGSSSTSRWTHITIASTDRDDAVEQISAVFSPHRLDVVGAADDLDVRLRARHSDELTVAELSHGAEVVVHPGLLSTYYEINVPLVGTTVTRNGTIEVETSPTRAAILAPIAESHMLWSPGCVQLAVKVRRSVVDRALEAHLGAPPDEVVDFEVGFDVGSGAGRDWVRAVGLLRNAIDAGAPELVVRPLEELVVGQLLIAQRNNYSLRLTGAPRPVRPRSISRVIDLIDADYATPLTVAQMARTAGMSVRSLQAAFAEHLQTTPMEYVRRVRLGRAHQELLSASPGDGISVADVAFAHGFGHLSRFAAAYRAQYGESPSETLRR</sequence>
<dbReference type="GO" id="GO:0003700">
    <property type="term" value="F:DNA-binding transcription factor activity"/>
    <property type="evidence" value="ECO:0007669"/>
    <property type="project" value="InterPro"/>
</dbReference>
<gene>
    <name evidence="5" type="ORF">HH308_04895</name>
</gene>